<dbReference type="InterPro" id="IPR013783">
    <property type="entry name" value="Ig-like_fold"/>
</dbReference>
<keyword evidence="4" id="KW-0325">Glycoprotein</keyword>
<evidence type="ECO:0000256" key="2">
    <source>
        <dbReference type="ARBA" id="ARBA00023136"/>
    </source>
</evidence>
<evidence type="ECO:0000256" key="1">
    <source>
        <dbReference type="ARBA" id="ARBA00004479"/>
    </source>
</evidence>
<comment type="caution">
    <text evidence="7">The sequence shown here is derived from an EMBL/GenBank/DDBJ whole genome shotgun (WGS) entry which is preliminary data.</text>
</comment>
<dbReference type="SMART" id="SM00408">
    <property type="entry name" value="IGc2"/>
    <property type="match status" value="1"/>
</dbReference>
<dbReference type="PANTHER" id="PTHR11640">
    <property type="entry name" value="NEPHRIN"/>
    <property type="match status" value="1"/>
</dbReference>
<proteinExistence type="predicted"/>
<evidence type="ECO:0000256" key="3">
    <source>
        <dbReference type="ARBA" id="ARBA00023157"/>
    </source>
</evidence>
<dbReference type="Proteomes" id="UP000051574">
    <property type="component" value="Unassembled WGS sequence"/>
</dbReference>
<dbReference type="InterPro" id="IPR036179">
    <property type="entry name" value="Ig-like_dom_sf"/>
</dbReference>
<dbReference type="EMBL" id="LJIG01001464">
    <property type="protein sequence ID" value="KRT85476.1"/>
    <property type="molecule type" value="Genomic_DNA"/>
</dbReference>
<comment type="subcellular location">
    <subcellularLocation>
        <location evidence="1">Membrane</location>
        <topology evidence="1">Single-pass type I membrane protein</topology>
    </subcellularLocation>
</comment>
<evidence type="ECO:0000259" key="6">
    <source>
        <dbReference type="PROSITE" id="PS50835"/>
    </source>
</evidence>
<name>A0A0T6BDW0_9SCAR</name>
<keyword evidence="8" id="KW-1185">Reference proteome</keyword>
<gene>
    <name evidence="7" type="ORF">AMK59_941</name>
</gene>
<dbReference type="Gene3D" id="2.60.40.10">
    <property type="entry name" value="Immunoglobulins"/>
    <property type="match status" value="1"/>
</dbReference>
<organism evidence="7 8">
    <name type="scientific">Oryctes borbonicus</name>
    <dbReference type="NCBI Taxonomy" id="1629725"/>
    <lineage>
        <taxon>Eukaryota</taxon>
        <taxon>Metazoa</taxon>
        <taxon>Ecdysozoa</taxon>
        <taxon>Arthropoda</taxon>
        <taxon>Hexapoda</taxon>
        <taxon>Insecta</taxon>
        <taxon>Pterygota</taxon>
        <taxon>Neoptera</taxon>
        <taxon>Endopterygota</taxon>
        <taxon>Coleoptera</taxon>
        <taxon>Polyphaga</taxon>
        <taxon>Scarabaeiformia</taxon>
        <taxon>Scarabaeidae</taxon>
        <taxon>Dynastinae</taxon>
        <taxon>Oryctes</taxon>
    </lineage>
</organism>
<evidence type="ECO:0000313" key="7">
    <source>
        <dbReference type="EMBL" id="KRT85476.1"/>
    </source>
</evidence>
<dbReference type="OrthoDB" id="6159398at2759"/>
<keyword evidence="5" id="KW-0393">Immunoglobulin domain</keyword>
<dbReference type="GO" id="GO:0005911">
    <property type="term" value="C:cell-cell junction"/>
    <property type="evidence" value="ECO:0007669"/>
    <property type="project" value="TreeGrafter"/>
</dbReference>
<accession>A0A0T6BDW0</accession>
<dbReference type="InterPro" id="IPR051275">
    <property type="entry name" value="Cell_adhesion_signaling"/>
</dbReference>
<dbReference type="GO" id="GO:0050839">
    <property type="term" value="F:cell adhesion molecule binding"/>
    <property type="evidence" value="ECO:0007669"/>
    <property type="project" value="TreeGrafter"/>
</dbReference>
<dbReference type="SMART" id="SM00409">
    <property type="entry name" value="IG"/>
    <property type="match status" value="1"/>
</dbReference>
<protein>
    <submittedName>
        <fullName evidence="7">Immunoglobulin</fullName>
    </submittedName>
</protein>
<dbReference type="AlphaFoldDB" id="A0A0T6BDW0"/>
<reference evidence="7 8" key="1">
    <citation type="submission" date="2015-09" db="EMBL/GenBank/DDBJ databases">
        <title>Draft genome of the scarab beetle Oryctes borbonicus.</title>
        <authorList>
            <person name="Meyer J.M."/>
            <person name="Markov G.V."/>
            <person name="Baskaran P."/>
            <person name="Herrmann M."/>
            <person name="Sommer R.J."/>
            <person name="Roedelsperger C."/>
        </authorList>
    </citation>
    <scope>NUCLEOTIDE SEQUENCE [LARGE SCALE GENOMIC DNA]</scope>
    <source>
        <strain evidence="7">OB123</strain>
        <tissue evidence="7">Whole animal</tissue>
    </source>
</reference>
<feature type="domain" description="Ig-like" evidence="6">
    <location>
        <begin position="1"/>
        <end position="84"/>
    </location>
</feature>
<dbReference type="PANTHER" id="PTHR11640:SF164">
    <property type="entry name" value="MAM DOMAIN-CONTAINING GLYCOSYLPHOSPHATIDYLINOSITOL ANCHOR PROTEIN 1"/>
    <property type="match status" value="1"/>
</dbReference>
<evidence type="ECO:0000256" key="5">
    <source>
        <dbReference type="ARBA" id="ARBA00023319"/>
    </source>
</evidence>
<feature type="non-terminal residue" evidence="7">
    <location>
        <position position="1"/>
    </location>
</feature>
<dbReference type="InterPro" id="IPR003599">
    <property type="entry name" value="Ig_sub"/>
</dbReference>
<feature type="domain" description="Ig-like" evidence="6">
    <location>
        <begin position="106"/>
        <end position="174"/>
    </location>
</feature>
<dbReference type="CDD" id="cd00096">
    <property type="entry name" value="Ig"/>
    <property type="match status" value="1"/>
</dbReference>
<dbReference type="GO" id="GO:0005886">
    <property type="term" value="C:plasma membrane"/>
    <property type="evidence" value="ECO:0007669"/>
    <property type="project" value="TreeGrafter"/>
</dbReference>
<dbReference type="SUPFAM" id="SSF48726">
    <property type="entry name" value="Immunoglobulin"/>
    <property type="match status" value="1"/>
</dbReference>
<sequence>TFQLYNGDTLKLTCEVDGKPVPTIKWYFESSDQPSAREVSYGNHESNGYTDTLIIPDVSFKNNGTYKCLADNTINVDHQSIVIEVFVDLLYIEIHRLYKNRDLIGLECILLFNTSDVDLSWRKDNTNYEPVELNASLEGRTNNSLTLLFRENEFVGAGTYICTAKIIGSKRQLEKFIFIQPPSKPVTPVKNVTSDVKWNVFSGLSITDCKVRYGKANAFGVRYGSDRYIITSNKVVAFRTNRYKSRHPKGGVLRLLSYI</sequence>
<evidence type="ECO:0000313" key="8">
    <source>
        <dbReference type="Proteomes" id="UP000051574"/>
    </source>
</evidence>
<dbReference type="Pfam" id="PF13927">
    <property type="entry name" value="Ig_3"/>
    <property type="match status" value="1"/>
</dbReference>
<dbReference type="InterPro" id="IPR007110">
    <property type="entry name" value="Ig-like_dom"/>
</dbReference>
<dbReference type="GO" id="GO:0098609">
    <property type="term" value="P:cell-cell adhesion"/>
    <property type="evidence" value="ECO:0007669"/>
    <property type="project" value="TreeGrafter"/>
</dbReference>
<evidence type="ECO:0000256" key="4">
    <source>
        <dbReference type="ARBA" id="ARBA00023180"/>
    </source>
</evidence>
<dbReference type="PROSITE" id="PS50835">
    <property type="entry name" value="IG_LIKE"/>
    <property type="match status" value="2"/>
</dbReference>
<keyword evidence="2" id="KW-0472">Membrane</keyword>
<dbReference type="InterPro" id="IPR003598">
    <property type="entry name" value="Ig_sub2"/>
</dbReference>
<keyword evidence="3" id="KW-1015">Disulfide bond</keyword>